<reference evidence="1 2" key="1">
    <citation type="journal article" date="2017" name="MBio">
        <title>Type VI secretion-mediated competition in the bee gut microbiome.</title>
        <authorList>
            <person name="Steele M.I."/>
            <person name="Kwong W.K."/>
            <person name="Powell J.E."/>
            <person name="Whiteley M."/>
            <person name="Moran N.A."/>
        </authorList>
    </citation>
    <scope>NUCLEOTIDE SEQUENCE [LARGE SCALE GENOMIC DNA]</scope>
    <source>
        <strain evidence="1 2">PEB0171</strain>
    </source>
</reference>
<comment type="caution">
    <text evidence="1">The sequence shown here is derived from an EMBL/GenBank/DDBJ whole genome shotgun (WGS) entry which is preliminary data.</text>
</comment>
<dbReference type="Proteomes" id="UP000231094">
    <property type="component" value="Unassembled WGS sequence"/>
</dbReference>
<evidence type="ECO:0000313" key="1">
    <source>
        <dbReference type="EMBL" id="PIT64567.1"/>
    </source>
</evidence>
<proteinExistence type="predicted"/>
<name>A0A2N9Y6N5_9NEIS</name>
<sequence length="176" mass="20984">MTTKPIYSKEWISLQEADHEFVVIKHNFRKTIDFLEQILSILNYDKELPYEDGLFQQQIALNLIRDEYFSDLELEILIPIIINIAVDGHISNIPLAREVLFNNAFNSNDIVRKKMTSMFDNFLKSEDDFIYMRLIELLIFLNYNDLRKILIDKCKNSTDENIVNLYTSFIQDYDWL</sequence>
<gene>
    <name evidence="1" type="ORF">BHC47_09690</name>
</gene>
<protein>
    <submittedName>
        <fullName evidence="1">Uncharacterized protein</fullName>
    </submittedName>
</protein>
<organism evidence="1 2">
    <name type="scientific">Snodgrassella alvi</name>
    <dbReference type="NCBI Taxonomy" id="1196083"/>
    <lineage>
        <taxon>Bacteria</taxon>
        <taxon>Pseudomonadati</taxon>
        <taxon>Pseudomonadota</taxon>
        <taxon>Betaproteobacteria</taxon>
        <taxon>Neisseriales</taxon>
        <taxon>Neisseriaceae</taxon>
        <taxon>Snodgrassella</taxon>
    </lineage>
</organism>
<evidence type="ECO:0000313" key="2">
    <source>
        <dbReference type="Proteomes" id="UP000231094"/>
    </source>
</evidence>
<accession>A0A2N9Y6N5</accession>
<dbReference type="EMBL" id="MEIV01000014">
    <property type="protein sequence ID" value="PIT64567.1"/>
    <property type="molecule type" value="Genomic_DNA"/>
</dbReference>
<dbReference type="RefSeq" id="WP_100116203.1">
    <property type="nucleotide sequence ID" value="NZ_JBNPAZ010000003.1"/>
</dbReference>
<dbReference type="AlphaFoldDB" id="A0A2N9Y6N5"/>